<evidence type="ECO:0000256" key="1">
    <source>
        <dbReference type="ARBA" id="ARBA00006484"/>
    </source>
</evidence>
<dbReference type="RefSeq" id="WP_041090174.1">
    <property type="nucleotide sequence ID" value="NZ_JXRP01000019.1"/>
</dbReference>
<dbReference type="FunFam" id="3.40.50.720:FF:000047">
    <property type="entry name" value="NADP-dependent L-serine/L-allo-threonine dehydrogenase"/>
    <property type="match status" value="1"/>
</dbReference>
<dbReference type="PATRIC" id="fig|889306.3.peg.3259"/>
<evidence type="ECO:0000313" key="5">
    <source>
        <dbReference type="Proteomes" id="UP000031938"/>
    </source>
</evidence>
<dbReference type="AlphaFoldDB" id="A0A0C2VIF2"/>
<comment type="caution">
    <text evidence="4">The sequence shown here is derived from an EMBL/GenBank/DDBJ whole genome shotgun (WGS) entry which is preliminary data.</text>
</comment>
<dbReference type="Proteomes" id="UP000031938">
    <property type="component" value="Unassembled WGS sequence"/>
</dbReference>
<dbReference type="PRINTS" id="PR00080">
    <property type="entry name" value="SDRFAMILY"/>
</dbReference>
<evidence type="ECO:0000256" key="3">
    <source>
        <dbReference type="RuleBase" id="RU000363"/>
    </source>
</evidence>
<organism evidence="4 5">
    <name type="scientific">Jeotgalibacillus soli</name>
    <dbReference type="NCBI Taxonomy" id="889306"/>
    <lineage>
        <taxon>Bacteria</taxon>
        <taxon>Bacillati</taxon>
        <taxon>Bacillota</taxon>
        <taxon>Bacilli</taxon>
        <taxon>Bacillales</taxon>
        <taxon>Caryophanaceae</taxon>
        <taxon>Jeotgalibacillus</taxon>
    </lineage>
</organism>
<dbReference type="EMBL" id="JXRP01000019">
    <property type="protein sequence ID" value="KIL44281.1"/>
    <property type="molecule type" value="Genomic_DNA"/>
</dbReference>
<dbReference type="PANTHER" id="PTHR44196:SF1">
    <property type="entry name" value="DEHYDROGENASE_REDUCTASE SDR FAMILY MEMBER 7B"/>
    <property type="match status" value="1"/>
</dbReference>
<proteinExistence type="inferred from homology"/>
<comment type="similarity">
    <text evidence="1 3">Belongs to the short-chain dehydrogenases/reductases (SDR) family.</text>
</comment>
<dbReference type="GO" id="GO:0016020">
    <property type="term" value="C:membrane"/>
    <property type="evidence" value="ECO:0007669"/>
    <property type="project" value="TreeGrafter"/>
</dbReference>
<dbReference type="OrthoDB" id="9793345at2"/>
<dbReference type="InterPro" id="IPR036291">
    <property type="entry name" value="NAD(P)-bd_dom_sf"/>
</dbReference>
<reference evidence="4 5" key="1">
    <citation type="submission" date="2015-01" db="EMBL/GenBank/DDBJ databases">
        <title>Genome sequencing of Jeotgalibacillus soli.</title>
        <authorList>
            <person name="Goh K.M."/>
            <person name="Chan K.-G."/>
            <person name="Yaakop A.S."/>
            <person name="Ee R."/>
            <person name="Gan H.M."/>
            <person name="Chan C.S."/>
        </authorList>
    </citation>
    <scope>NUCLEOTIDE SEQUENCE [LARGE SCALE GENOMIC DNA]</scope>
    <source>
        <strain evidence="4 5">P9</strain>
    </source>
</reference>
<dbReference type="PRINTS" id="PR00081">
    <property type="entry name" value="GDHRDH"/>
</dbReference>
<dbReference type="GO" id="GO:0016616">
    <property type="term" value="F:oxidoreductase activity, acting on the CH-OH group of donors, NAD or NADP as acceptor"/>
    <property type="evidence" value="ECO:0007669"/>
    <property type="project" value="UniProtKB-ARBA"/>
</dbReference>
<dbReference type="Pfam" id="PF00106">
    <property type="entry name" value="adh_short"/>
    <property type="match status" value="1"/>
</dbReference>
<gene>
    <name evidence="4" type="ORF">KP78_32450</name>
</gene>
<keyword evidence="5" id="KW-1185">Reference proteome</keyword>
<dbReference type="STRING" id="889306.KP78_32450"/>
<dbReference type="PANTHER" id="PTHR44196">
    <property type="entry name" value="DEHYDROGENASE/REDUCTASE SDR FAMILY MEMBER 7B"/>
    <property type="match status" value="1"/>
</dbReference>
<dbReference type="InterPro" id="IPR002347">
    <property type="entry name" value="SDR_fam"/>
</dbReference>
<sequence>MSKDLTGKIILITGASSGLGGEIAKQCAMRGASVILVGRNEERLEDVAKQCRAFHGEKVWTYVRDLSQVEEIPVLIQQIEKESGGVDVLINNAGFGLFETLVNTPPSVTKEMFQVNVLALIALTQAVLPTMKQRGGGHIVNVASQAGKLATPKSSIYAATKHAVIGFSNSLRMEVASDRIAVTTINPGPINTSFFDQADQSGTYARSIQRMMLNPEKVAEKTVDILFTNRREVNLPWWMNAGSKLHALFPTLVETVGKKGFNQK</sequence>
<dbReference type="PROSITE" id="PS00061">
    <property type="entry name" value="ADH_SHORT"/>
    <property type="match status" value="1"/>
</dbReference>
<keyword evidence="2" id="KW-0560">Oxidoreductase</keyword>
<name>A0A0C2VIF2_9BACL</name>
<evidence type="ECO:0000313" key="4">
    <source>
        <dbReference type="EMBL" id="KIL44281.1"/>
    </source>
</evidence>
<evidence type="ECO:0000256" key="2">
    <source>
        <dbReference type="ARBA" id="ARBA00023002"/>
    </source>
</evidence>
<dbReference type="PIRSF" id="PIRSF000126">
    <property type="entry name" value="11-beta-HSD1"/>
    <property type="match status" value="1"/>
</dbReference>
<dbReference type="SUPFAM" id="SSF51735">
    <property type="entry name" value="NAD(P)-binding Rossmann-fold domains"/>
    <property type="match status" value="1"/>
</dbReference>
<dbReference type="InterPro" id="IPR020904">
    <property type="entry name" value="Sc_DH/Rdtase_CS"/>
</dbReference>
<protein>
    <submittedName>
        <fullName evidence="4">Oxidoreductase</fullName>
    </submittedName>
</protein>
<dbReference type="Gene3D" id="3.40.50.720">
    <property type="entry name" value="NAD(P)-binding Rossmann-like Domain"/>
    <property type="match status" value="1"/>
</dbReference>
<accession>A0A0C2VIF2</accession>